<protein>
    <submittedName>
        <fullName evidence="3">Pimeloyl-ACP methyl ester carboxylesterase</fullName>
    </submittedName>
</protein>
<gene>
    <name evidence="3" type="ORF">FHR65_002943</name>
</gene>
<dbReference type="Proteomes" id="UP000528595">
    <property type="component" value="Unassembled WGS sequence"/>
</dbReference>
<dbReference type="PANTHER" id="PTHR43798:SF31">
    <property type="entry name" value="AB HYDROLASE SUPERFAMILY PROTEIN YCLE"/>
    <property type="match status" value="1"/>
</dbReference>
<reference evidence="3" key="1">
    <citation type="submission" date="2020-08" db="EMBL/GenBank/DDBJ databases">
        <title>Studying the diversity of plant-associated saprophytic bacteria and their role in host health and plant-pathogen interactions.</title>
        <authorList>
            <person name="Potnis N."/>
        </authorList>
    </citation>
    <scope>NUCLEOTIDE SEQUENCE</scope>
    <source>
        <strain evidence="3">F21</strain>
    </source>
</reference>
<dbReference type="InterPro" id="IPR000073">
    <property type="entry name" value="AB_hydrolase_1"/>
</dbReference>
<dbReference type="PANTHER" id="PTHR43798">
    <property type="entry name" value="MONOACYLGLYCEROL LIPASE"/>
    <property type="match status" value="1"/>
</dbReference>
<dbReference type="SUPFAM" id="SSF53474">
    <property type="entry name" value="alpha/beta-Hydrolases"/>
    <property type="match status" value="1"/>
</dbReference>
<dbReference type="Pfam" id="PF00561">
    <property type="entry name" value="Abhydrolase_1"/>
    <property type="match status" value="1"/>
</dbReference>
<dbReference type="EMBL" id="JACIIQ010000012">
    <property type="protein sequence ID" value="MBB5671368.1"/>
    <property type="molecule type" value="Genomic_DNA"/>
</dbReference>
<accession>A0AB73H069</accession>
<dbReference type="AlphaFoldDB" id="A0AB73H069"/>
<feature type="domain" description="AB hydrolase-1" evidence="2">
    <location>
        <begin position="52"/>
        <end position="176"/>
    </location>
</feature>
<name>A0AB73H069_9XANT</name>
<proteinExistence type="predicted"/>
<organism evidence="3">
    <name type="scientific">Xanthomonas arboricola</name>
    <dbReference type="NCBI Taxonomy" id="56448"/>
    <lineage>
        <taxon>Bacteria</taxon>
        <taxon>Pseudomonadati</taxon>
        <taxon>Pseudomonadota</taxon>
        <taxon>Gammaproteobacteria</taxon>
        <taxon>Lysobacterales</taxon>
        <taxon>Lysobacteraceae</taxon>
        <taxon>Xanthomonas</taxon>
    </lineage>
</organism>
<evidence type="ECO:0000256" key="1">
    <source>
        <dbReference type="ARBA" id="ARBA00022801"/>
    </source>
</evidence>
<dbReference type="GO" id="GO:0016020">
    <property type="term" value="C:membrane"/>
    <property type="evidence" value="ECO:0007669"/>
    <property type="project" value="TreeGrafter"/>
</dbReference>
<comment type="caution">
    <text evidence="3">The sequence shown here is derived from an EMBL/GenBank/DDBJ whole genome shotgun (WGS) entry which is preliminary data.</text>
</comment>
<dbReference type="Gene3D" id="3.40.50.1820">
    <property type="entry name" value="alpha/beta hydrolase"/>
    <property type="match status" value="1"/>
</dbReference>
<evidence type="ECO:0000313" key="3">
    <source>
        <dbReference type="EMBL" id="MBB5671368.1"/>
    </source>
</evidence>
<dbReference type="InterPro" id="IPR029058">
    <property type="entry name" value="AB_hydrolase_fold"/>
</dbReference>
<dbReference type="GO" id="GO:0016787">
    <property type="term" value="F:hydrolase activity"/>
    <property type="evidence" value="ECO:0007669"/>
    <property type="project" value="UniProtKB-KW"/>
</dbReference>
<evidence type="ECO:0000259" key="2">
    <source>
        <dbReference type="Pfam" id="PF00561"/>
    </source>
</evidence>
<dbReference type="InterPro" id="IPR050266">
    <property type="entry name" value="AB_hydrolase_sf"/>
</dbReference>
<sequence length="500" mass="53922">MQACRSGCAGWCSRTSAEPHVITRCRTHLHEAWTKRRSSCAPDGERCYMAKPTLFFLHALGSSSNEWSGVIQRLEARFDCVALDIPGFGDAPPLQHVDTAALVTWFVEEVIRRQPTCWFVVGHSMGGKIATLAAAQAREGVAGLAGLAGVILVAASPPAPEPMEESRRQTMLAWFEKGHPTRQEAEQFIDDNCAARLPAPVRDAAVNDVLRTSAKAWIAWLSHASREDCSAQAGCMHVPALILAGSEDGDLGEAAQTTLNAPHYHDARLAIVADAAHLIPYEQPQHLAQLIAAHVERSKDTCLPDDFVRLLNADRVAPRMRKLLLSRHAGPPADAQGVLSQHQLEILGAVVARVLDGESDARAIARRIDVQLAEGAGDGWRHAALPLDRLAMPLGLDTLDALSNGFVGLSADIQDRWLREVSRATAGDSSAHGLDAAQLAHWFEDVRAEAVRTWVSLPATMAALGYDGFAVGGVGIDSLGYQHTAADRQEAWQLPAEGLR</sequence>
<keyword evidence="1" id="KW-0378">Hydrolase</keyword>